<evidence type="ECO:0000313" key="2">
    <source>
        <dbReference type="EMBL" id="KEI72198.1"/>
    </source>
</evidence>
<dbReference type="AlphaFoldDB" id="A0A081KDH2"/>
<dbReference type="Proteomes" id="UP000027997">
    <property type="component" value="Unassembled WGS sequence"/>
</dbReference>
<reference evidence="2 3" key="1">
    <citation type="submission" date="2014-06" db="EMBL/GenBank/DDBJ databases">
        <title>Whole Genome Sequences of Three Symbiotic Endozoicomonas Bacteria.</title>
        <authorList>
            <person name="Neave M.J."/>
            <person name="Apprill A."/>
            <person name="Voolstra C.R."/>
        </authorList>
    </citation>
    <scope>NUCLEOTIDE SEQUENCE [LARGE SCALE GENOMIC DNA]</scope>
    <source>
        <strain evidence="2 3">DSM 22380</strain>
    </source>
</reference>
<evidence type="ECO:0000313" key="3">
    <source>
        <dbReference type="Proteomes" id="UP000027997"/>
    </source>
</evidence>
<feature type="region of interest" description="Disordered" evidence="1">
    <location>
        <begin position="24"/>
        <end position="48"/>
    </location>
</feature>
<accession>A0A081KDH2</accession>
<proteinExistence type="predicted"/>
<comment type="caution">
    <text evidence="2">The sequence shown here is derived from an EMBL/GenBank/DDBJ whole genome shotgun (WGS) entry which is preliminary data.</text>
</comment>
<organism evidence="2 3">
    <name type="scientific">Endozoicomonas elysicola</name>
    <dbReference type="NCBI Taxonomy" id="305900"/>
    <lineage>
        <taxon>Bacteria</taxon>
        <taxon>Pseudomonadati</taxon>
        <taxon>Pseudomonadota</taxon>
        <taxon>Gammaproteobacteria</taxon>
        <taxon>Oceanospirillales</taxon>
        <taxon>Endozoicomonadaceae</taxon>
        <taxon>Endozoicomonas</taxon>
    </lineage>
</organism>
<gene>
    <name evidence="2" type="ORF">GV64_17005</name>
</gene>
<dbReference type="EMBL" id="JOJP01000001">
    <property type="protein sequence ID" value="KEI72198.1"/>
    <property type="molecule type" value="Genomic_DNA"/>
</dbReference>
<name>A0A081KDH2_9GAMM</name>
<dbReference type="RefSeq" id="WP_020583905.1">
    <property type="nucleotide sequence ID" value="NZ_JOJP01000001.1"/>
</dbReference>
<evidence type="ECO:0000256" key="1">
    <source>
        <dbReference type="SAM" id="MobiDB-lite"/>
    </source>
</evidence>
<protein>
    <submittedName>
        <fullName evidence="2">Uncharacterized protein</fullName>
    </submittedName>
</protein>
<keyword evidence="3" id="KW-1185">Reference proteome</keyword>
<sequence>MDSNMMSVTFIPMTADLSKEVGERLTNPEKNQKPPIKPVQLPKTEGLSSDNRPVTIEKPWYQRQTARCQSITAWDVFKYTKVVVITGSAVIGPALIKEFTGLNVDISGTTAATTSAALIYDALFLKFADRLIRACRPQKEVVDATVEEQDPLIQQIPSPKQIPNQEAPLLDDKENPEYKSLMSEPSMLRAMEKLEIEPLSDNPLQKLYMHLWKTFHDKTPIVCGSDDNTVTRTFSDNPDEEAATKKPVRSAPSITFEESTSTHELEETTSDKVPSYLLEAYNLCQLYKSLHVRKEKEAPLAEFEDVLEIVPPHDRDSSENKETVLKTTTV</sequence>